<evidence type="ECO:0000259" key="1">
    <source>
        <dbReference type="Pfam" id="PF00326"/>
    </source>
</evidence>
<dbReference type="SUPFAM" id="SSF82171">
    <property type="entry name" value="DPP6 N-terminal domain-like"/>
    <property type="match status" value="1"/>
</dbReference>
<dbReference type="InterPro" id="IPR029058">
    <property type="entry name" value="AB_hydrolase_fold"/>
</dbReference>
<keyword evidence="4" id="KW-1185">Reference proteome</keyword>
<dbReference type="Pfam" id="PF00326">
    <property type="entry name" value="Peptidase_S9"/>
    <property type="match status" value="1"/>
</dbReference>
<dbReference type="Gene3D" id="2.140.10.30">
    <property type="entry name" value="Dipeptidylpeptidase IV, N-terminal domain"/>
    <property type="match status" value="1"/>
</dbReference>
<dbReference type="PANTHER" id="PTHR11731">
    <property type="entry name" value="PROTEASE FAMILY S9B,C DIPEPTIDYL-PEPTIDASE IV-RELATED"/>
    <property type="match status" value="1"/>
</dbReference>
<dbReference type="Gene3D" id="3.40.50.1820">
    <property type="entry name" value="alpha/beta hydrolase"/>
    <property type="match status" value="1"/>
</dbReference>
<dbReference type="PANTHER" id="PTHR11731:SF193">
    <property type="entry name" value="DIPEPTIDYL PEPTIDASE 9"/>
    <property type="match status" value="1"/>
</dbReference>
<evidence type="ECO:0000313" key="4">
    <source>
        <dbReference type="Proteomes" id="UP000500961"/>
    </source>
</evidence>
<dbReference type="GO" id="GO:0008239">
    <property type="term" value="F:dipeptidyl-peptidase activity"/>
    <property type="evidence" value="ECO:0007669"/>
    <property type="project" value="TreeGrafter"/>
</dbReference>
<gene>
    <name evidence="3" type="ORF">FHG85_07875</name>
</gene>
<dbReference type="GO" id="GO:0006508">
    <property type="term" value="P:proteolysis"/>
    <property type="evidence" value="ECO:0007669"/>
    <property type="project" value="InterPro"/>
</dbReference>
<dbReference type="EMBL" id="CP041345">
    <property type="protein sequence ID" value="QKG80180.1"/>
    <property type="molecule type" value="Genomic_DNA"/>
</dbReference>
<reference evidence="3 4" key="1">
    <citation type="submission" date="2019-07" db="EMBL/GenBank/DDBJ databases">
        <title>Thalassofilum flectens gen. nov., sp. nov., a novel moderate thermophilic anaerobe from a shallow sea hot spring in Kunashir Island (Russia), representing a new family in the order Bacteroidales, and proposal of Thalassofilacea fam. nov.</title>
        <authorList>
            <person name="Kochetkova T.V."/>
            <person name="Podosokorskaya O.A."/>
            <person name="Novikov A."/>
            <person name="Elcheninov A.G."/>
            <person name="Toshchakov S.V."/>
            <person name="Kublanov I.V."/>
        </authorList>
    </citation>
    <scope>NUCLEOTIDE SEQUENCE [LARGE SCALE GENOMIC DNA]</scope>
    <source>
        <strain evidence="3 4">38-H</strain>
    </source>
</reference>
<dbReference type="InterPro" id="IPR002469">
    <property type="entry name" value="Peptidase_S9B_N"/>
</dbReference>
<evidence type="ECO:0000313" key="3">
    <source>
        <dbReference type="EMBL" id="QKG80180.1"/>
    </source>
</evidence>
<accession>A0A7D4BBS4</accession>
<proteinExistence type="predicted"/>
<dbReference type="KEGG" id="ttz:FHG85_07875"/>
<feature type="domain" description="Peptidase S9 prolyl oligopeptidase catalytic" evidence="1">
    <location>
        <begin position="523"/>
        <end position="716"/>
    </location>
</feature>
<evidence type="ECO:0000259" key="2">
    <source>
        <dbReference type="Pfam" id="PF00930"/>
    </source>
</evidence>
<protein>
    <submittedName>
        <fullName evidence="3">S9 family peptidase</fullName>
    </submittedName>
</protein>
<sequence length="716" mass="82304">MVLSNMFIMRRIIFLFVSVTLAIVSFAQKDLSLEQAVLGQWSEFRPKSLTAFSWRPNSTEYTYLRNDTLLGVDAKSNSVRKICSLDEVNGLLETLGAKRIRRFYPLWVDNKTIRIRNSSSFVFIDVENKNLVAQFQIPEGSENHEFSSDLRWMSYTVGQNLFLVDAKGNQIAVTNDSIDGLVNGQSVHRNEFGITKGTFWSPSGRYLAYYHMDESMVTRYPLVDITKRVAEVDYIRYPMAGMKSHEVTLRVYDTQSGKTVELKTGEPKEQYLTNVDWSPDETSIYIAVLNRGQNHMKFNRYNAHSGNLEQTLFEEKSDKYVEPLNPPLFIDNNTFLWQSRRDGWNHIYIYKTDGSLVKQLTKGEWEVISINGVDKKNKVVYITATKQSPIEKQVYGVRIKNGSIKQLTFDSGTHRGYFSSDYKYFIDFYSSITVPNRVTLFNTRGKSLKLLLDASNPYEGYNVPLPKLVTLKSDDGVTFYGRIIKPTNFDSTKKYPVVVYVYGGPHSQLVTNSWMGGSRLWESYLANKGYILFTLDNRGTINRGAEFEQVIHRQLGVQELKDQLVGVKYLKSLPYVDSTRIGVHGWSFGGFMTITMMLKASDVFKVGVAGGPVTDWKFYEVMYGERYMDTPQENPEGYKNADLKNYVSNLKGKLLIIHDDMDNTVVPQHSLTLLHSFVKAGVQVDFFMYPQHQHNVRGKDRVHLIDKVIRYFEDYL</sequence>
<dbReference type="GO" id="GO:0008236">
    <property type="term" value="F:serine-type peptidase activity"/>
    <property type="evidence" value="ECO:0007669"/>
    <property type="project" value="InterPro"/>
</dbReference>
<dbReference type="InterPro" id="IPR001375">
    <property type="entry name" value="Peptidase_S9_cat"/>
</dbReference>
<name>A0A7D4BBS4_9BACT</name>
<organism evidence="3 4">
    <name type="scientific">Tenuifilum thalassicum</name>
    <dbReference type="NCBI Taxonomy" id="2590900"/>
    <lineage>
        <taxon>Bacteria</taxon>
        <taxon>Pseudomonadati</taxon>
        <taxon>Bacteroidota</taxon>
        <taxon>Bacteroidia</taxon>
        <taxon>Bacteroidales</taxon>
        <taxon>Tenuifilaceae</taxon>
        <taxon>Tenuifilum</taxon>
    </lineage>
</organism>
<dbReference type="SUPFAM" id="SSF53474">
    <property type="entry name" value="alpha/beta-Hydrolases"/>
    <property type="match status" value="1"/>
</dbReference>
<dbReference type="Proteomes" id="UP000500961">
    <property type="component" value="Chromosome"/>
</dbReference>
<dbReference type="InterPro" id="IPR050278">
    <property type="entry name" value="Serine_Prot_S9B/DPPIV"/>
</dbReference>
<feature type="domain" description="Dipeptidylpeptidase IV N-terminal" evidence="2">
    <location>
        <begin position="111"/>
        <end position="435"/>
    </location>
</feature>
<dbReference type="Pfam" id="PF00930">
    <property type="entry name" value="DPPIV_N"/>
    <property type="match status" value="1"/>
</dbReference>
<dbReference type="AlphaFoldDB" id="A0A7D4BBS4"/>